<dbReference type="EMBL" id="AGNK02004356">
    <property type="status" value="NOT_ANNOTATED_CDS"/>
    <property type="molecule type" value="Genomic_DNA"/>
</dbReference>
<reference evidence="2" key="1">
    <citation type="journal article" date="2012" name="Nat. Biotechnol.">
        <title>Reference genome sequence of the model plant Setaria.</title>
        <authorList>
            <person name="Bennetzen J.L."/>
            <person name="Schmutz J."/>
            <person name="Wang H."/>
            <person name="Percifield R."/>
            <person name="Hawkins J."/>
            <person name="Pontaroli A.C."/>
            <person name="Estep M."/>
            <person name="Feng L."/>
            <person name="Vaughn J.N."/>
            <person name="Grimwood J."/>
            <person name="Jenkins J."/>
            <person name="Barry K."/>
            <person name="Lindquist E."/>
            <person name="Hellsten U."/>
            <person name="Deshpande S."/>
            <person name="Wang X."/>
            <person name="Wu X."/>
            <person name="Mitros T."/>
            <person name="Triplett J."/>
            <person name="Yang X."/>
            <person name="Ye C.Y."/>
            <person name="Mauro-Herrera M."/>
            <person name="Wang L."/>
            <person name="Li P."/>
            <person name="Sharma M."/>
            <person name="Sharma R."/>
            <person name="Ronald P.C."/>
            <person name="Panaud O."/>
            <person name="Kellogg E.A."/>
            <person name="Brutnell T.P."/>
            <person name="Doust A.N."/>
            <person name="Tuskan G.A."/>
            <person name="Rokhsar D."/>
            <person name="Devos K.M."/>
        </authorList>
    </citation>
    <scope>NUCLEOTIDE SEQUENCE [LARGE SCALE GENOMIC DNA]</scope>
    <source>
        <strain evidence="2">cv. Yugu1</strain>
    </source>
</reference>
<organism evidence="1 2">
    <name type="scientific">Setaria italica</name>
    <name type="common">Foxtail millet</name>
    <name type="synonym">Panicum italicum</name>
    <dbReference type="NCBI Taxonomy" id="4555"/>
    <lineage>
        <taxon>Eukaryota</taxon>
        <taxon>Viridiplantae</taxon>
        <taxon>Streptophyta</taxon>
        <taxon>Embryophyta</taxon>
        <taxon>Tracheophyta</taxon>
        <taxon>Spermatophyta</taxon>
        <taxon>Magnoliopsida</taxon>
        <taxon>Liliopsida</taxon>
        <taxon>Poales</taxon>
        <taxon>Poaceae</taxon>
        <taxon>PACMAD clade</taxon>
        <taxon>Panicoideae</taxon>
        <taxon>Panicodae</taxon>
        <taxon>Paniceae</taxon>
        <taxon>Cenchrinae</taxon>
        <taxon>Setaria</taxon>
    </lineage>
</organism>
<protein>
    <submittedName>
        <fullName evidence="1">Uncharacterized protein</fullName>
    </submittedName>
</protein>
<dbReference type="Gramene" id="KQK97348">
    <property type="protein sequence ID" value="KQK97348"/>
    <property type="gene ID" value="SETIT_013087mg"/>
</dbReference>
<dbReference type="Proteomes" id="UP000004995">
    <property type="component" value="Unassembled WGS sequence"/>
</dbReference>
<keyword evidence="2" id="KW-1185">Reference proteome</keyword>
<proteinExistence type="predicted"/>
<dbReference type="InParanoid" id="K3YFR9"/>
<accession>K3YFR9</accession>
<name>K3YFR9_SETIT</name>
<sequence>MDNNGLEGSSDMKGIYVITSPVSKEVLCSYSWQ</sequence>
<evidence type="ECO:0000313" key="2">
    <source>
        <dbReference type="Proteomes" id="UP000004995"/>
    </source>
</evidence>
<reference evidence="1" key="2">
    <citation type="submission" date="2018-08" db="UniProtKB">
        <authorList>
            <consortium name="EnsemblPlants"/>
        </authorList>
    </citation>
    <scope>IDENTIFICATION</scope>
    <source>
        <strain evidence="1">Yugu1</strain>
    </source>
</reference>
<dbReference type="HOGENOM" id="CLU_3385656_0_0_1"/>
<dbReference type="EnsemblPlants" id="KQK97348">
    <property type="protein sequence ID" value="KQK97348"/>
    <property type="gene ID" value="SETIT_013087mg"/>
</dbReference>
<evidence type="ECO:0000313" key="1">
    <source>
        <dbReference type="EnsemblPlants" id="KQK97348"/>
    </source>
</evidence>
<dbReference type="AlphaFoldDB" id="K3YFR9"/>